<accession>A0A2N0ZBG3</accession>
<keyword evidence="1" id="KW-0812">Transmembrane</keyword>
<organism evidence="2 3">
    <name type="scientific">Cytobacillus horneckiae</name>
    <dbReference type="NCBI Taxonomy" id="549687"/>
    <lineage>
        <taxon>Bacteria</taxon>
        <taxon>Bacillati</taxon>
        <taxon>Bacillota</taxon>
        <taxon>Bacilli</taxon>
        <taxon>Bacillales</taxon>
        <taxon>Bacillaceae</taxon>
        <taxon>Cytobacillus</taxon>
    </lineage>
</organism>
<protein>
    <submittedName>
        <fullName evidence="2">Uncharacterized protein</fullName>
    </submittedName>
</protein>
<evidence type="ECO:0000256" key="1">
    <source>
        <dbReference type="SAM" id="Phobius"/>
    </source>
</evidence>
<keyword evidence="3" id="KW-1185">Reference proteome</keyword>
<sequence length="230" mass="27278">MIKRIINIFIGIIFILSLCVFMFFLHTWEEGKREVYDEAYKKGAEHGFDVGYSLVTELVASGKIYEDKHDSEIEVVFRKDHETVYQDYLKQETFLFDNNFITDWGKEKAKKYYREGYEEGYKDGYLDGYDEEYDKAYSSGFFAGERAYKIENGKYLTEKEREKENSEEDYKKEYQEAYEKGYKEGYAEAEDEAIQADLEYNREKYNEDDITEEDIQHCLEDGGTSAMCVD</sequence>
<dbReference type="Proteomes" id="UP000233343">
    <property type="component" value="Unassembled WGS sequence"/>
</dbReference>
<keyword evidence="1" id="KW-1133">Transmembrane helix</keyword>
<dbReference type="AlphaFoldDB" id="A0A2N0ZBG3"/>
<evidence type="ECO:0000313" key="3">
    <source>
        <dbReference type="Proteomes" id="UP000233343"/>
    </source>
</evidence>
<dbReference type="RefSeq" id="WP_101226390.1">
    <property type="nucleotide sequence ID" value="NZ_JARSFA010000043.1"/>
</dbReference>
<proteinExistence type="predicted"/>
<feature type="transmembrane region" description="Helical" evidence="1">
    <location>
        <begin position="6"/>
        <end position="25"/>
    </location>
</feature>
<name>A0A2N0ZBG3_9BACI</name>
<evidence type="ECO:0000313" key="2">
    <source>
        <dbReference type="EMBL" id="PKG26825.1"/>
    </source>
</evidence>
<reference evidence="2 3" key="1">
    <citation type="journal article" date="2010" name="Int. J. Syst. Evol. Microbiol.">
        <title>Bacillus horneckiae sp. nov., isolated from a spacecraft-assembly clean room.</title>
        <authorList>
            <person name="Vaishampayan P."/>
            <person name="Probst A."/>
            <person name="Krishnamurthi S."/>
            <person name="Ghosh S."/>
            <person name="Osman S."/>
            <person name="McDowall A."/>
            <person name="Ruckmani A."/>
            <person name="Mayilraj S."/>
            <person name="Venkateswaran K."/>
        </authorList>
    </citation>
    <scope>NUCLEOTIDE SEQUENCE [LARGE SCALE GENOMIC DNA]</scope>
    <source>
        <strain evidence="3">1PO1SC</strain>
    </source>
</reference>
<comment type="caution">
    <text evidence="2">The sequence shown here is derived from an EMBL/GenBank/DDBJ whole genome shotgun (WGS) entry which is preliminary data.</text>
</comment>
<gene>
    <name evidence="2" type="ORF">CWS20_22025</name>
</gene>
<dbReference type="EMBL" id="PISD01000057">
    <property type="protein sequence ID" value="PKG26825.1"/>
    <property type="molecule type" value="Genomic_DNA"/>
</dbReference>
<keyword evidence="1" id="KW-0472">Membrane</keyword>